<dbReference type="EMBL" id="LR633967">
    <property type="protein sequence ID" value="VUX55922.1"/>
    <property type="molecule type" value="Genomic_DNA"/>
</dbReference>
<dbReference type="SUPFAM" id="SSF51197">
    <property type="entry name" value="Clavaminate synthase-like"/>
    <property type="match status" value="1"/>
</dbReference>
<accession>A0A7D9H775</accession>
<dbReference type="Gene3D" id="2.60.120.620">
    <property type="entry name" value="q2cbj1_9rhob like domain"/>
    <property type="match status" value="1"/>
</dbReference>
<evidence type="ECO:0000313" key="1">
    <source>
        <dbReference type="EMBL" id="VUX55922.1"/>
    </source>
</evidence>
<reference evidence="1" key="1">
    <citation type="submission" date="2019-07" db="EMBL/GenBank/DDBJ databases">
        <authorList>
            <person name="Weber M."/>
            <person name="Kostadinov I."/>
            <person name="Kostadinov D I."/>
        </authorList>
    </citation>
    <scope>NUCLEOTIDE SEQUENCE</scope>
    <source>
        <strain evidence="1">Gfbio:sag-sample-m06:053724c1-46a9-4a36-b237-ea2bf867836b</strain>
    </source>
</reference>
<proteinExistence type="predicted"/>
<gene>
    <name evidence="1" type="ORF">JTBM06_V1_170009</name>
</gene>
<dbReference type="NCBIfam" id="TIGR02466">
    <property type="entry name" value="TIGR02466 family protein"/>
    <property type="match status" value="1"/>
</dbReference>
<name>A0A7D9H775_9GAMM</name>
<evidence type="ECO:0008006" key="2">
    <source>
        <dbReference type="Google" id="ProtNLM"/>
    </source>
</evidence>
<sequence>MKNAVYLLFPYPVMICAENYQFTSSEKKYISELEMIDNTGNLMSKNDKVLDSKELSKLRLFIDEQIFIFKQKLLQMKDANDIYITQSWVINSSPNQYHPKHKHPNSVISGVMFFDENNDESLPPIRFHRTLEMFPLDFEFDNLNESNAGCRSFETAQGSLILFPSLLEHDVEKNKSDRVRTSISFNTYVRGVVGGRDKLTEVNIS</sequence>
<dbReference type="Pfam" id="PF13759">
    <property type="entry name" value="2OG-FeII_Oxy_5"/>
    <property type="match status" value="1"/>
</dbReference>
<protein>
    <recommendedName>
        <fullName evidence="2">Fe2OG dioxygenase domain-containing protein</fullName>
    </recommendedName>
</protein>
<dbReference type="InterPro" id="IPR012668">
    <property type="entry name" value="CHP02466"/>
</dbReference>
<organism evidence="1">
    <name type="scientific">uncultured Woeseiaceae bacterium</name>
    <dbReference type="NCBI Taxonomy" id="1983305"/>
    <lineage>
        <taxon>Bacteria</taxon>
        <taxon>Pseudomonadati</taxon>
        <taxon>Pseudomonadota</taxon>
        <taxon>Gammaproteobacteria</taxon>
        <taxon>Woeseiales</taxon>
        <taxon>Woeseiaceae</taxon>
        <taxon>environmental samples</taxon>
    </lineage>
</organism>
<dbReference type="AlphaFoldDB" id="A0A7D9H775"/>